<evidence type="ECO:0000256" key="1">
    <source>
        <dbReference type="SAM" id="MobiDB-lite"/>
    </source>
</evidence>
<organism evidence="2 3">
    <name type="scientific">Puccinia triticina</name>
    <dbReference type="NCBI Taxonomy" id="208348"/>
    <lineage>
        <taxon>Eukaryota</taxon>
        <taxon>Fungi</taxon>
        <taxon>Dikarya</taxon>
        <taxon>Basidiomycota</taxon>
        <taxon>Pucciniomycotina</taxon>
        <taxon>Pucciniomycetes</taxon>
        <taxon>Pucciniales</taxon>
        <taxon>Pucciniaceae</taxon>
        <taxon>Puccinia</taxon>
    </lineage>
</organism>
<feature type="region of interest" description="Disordered" evidence="1">
    <location>
        <begin position="268"/>
        <end position="287"/>
    </location>
</feature>
<accession>A0ABY7CW68</accession>
<sequence length="323" mass="36204">MAMDEEVDHSPGEVLCPKTMPEEVIARPPREAVVHIDYQLFVQVRPAPPPPAEVINRIVARKPFLVRYFGNINEAKKIAWYGVINNNMKYHLPNGFQIQGQLDFLGFATNAYDAYPSRVGIRLVMQEPLNQTPTNATRKRKYSLPDIPTIPTKAKGSRLPAKHNQEDHFKDIEVLDPTTGLYGAVTPLRHMPKDPVSATSTQIDMALYLKVAHLPESDEITRARLLLNGIVKWTFFLLASKAELREMGFPIGTRRLLTTGVSNLHRHLVESQKPGTKKEGHLTGGEASTSTNCVALCNVDNNEDLETYLCLALIYKDNQLTRA</sequence>
<evidence type="ECO:0000313" key="3">
    <source>
        <dbReference type="Proteomes" id="UP001164743"/>
    </source>
</evidence>
<evidence type="ECO:0000313" key="2">
    <source>
        <dbReference type="EMBL" id="WAQ89476.1"/>
    </source>
</evidence>
<protein>
    <submittedName>
        <fullName evidence="2">Uncharacterized protein</fullName>
    </submittedName>
</protein>
<dbReference type="Proteomes" id="UP001164743">
    <property type="component" value="Chromosome 11A"/>
</dbReference>
<gene>
    <name evidence="2" type="ORF">PtA15_11A165</name>
</gene>
<name>A0ABY7CW68_9BASI</name>
<dbReference type="GeneID" id="77801940"/>
<dbReference type="RefSeq" id="XP_053025031.1">
    <property type="nucleotide sequence ID" value="XM_053161045.1"/>
</dbReference>
<reference evidence="2" key="1">
    <citation type="submission" date="2022-10" db="EMBL/GenBank/DDBJ databases">
        <title>Puccinia triticina Genome sequencing and assembly.</title>
        <authorList>
            <person name="Li C."/>
        </authorList>
    </citation>
    <scope>NUCLEOTIDE SEQUENCE</scope>
    <source>
        <strain evidence="2">Pt15</strain>
    </source>
</reference>
<keyword evidence="3" id="KW-1185">Reference proteome</keyword>
<proteinExistence type="predicted"/>
<dbReference type="EMBL" id="CP110431">
    <property type="protein sequence ID" value="WAQ89476.1"/>
    <property type="molecule type" value="Genomic_DNA"/>
</dbReference>